<dbReference type="PANTHER" id="PTHR45718:SF1">
    <property type="entry name" value="ZINC FINGER PROTEIN GLIS3"/>
    <property type="match status" value="1"/>
</dbReference>
<evidence type="ECO:0000256" key="8">
    <source>
        <dbReference type="PROSITE-ProRule" id="PRU00042"/>
    </source>
</evidence>
<evidence type="ECO:0000256" key="3">
    <source>
        <dbReference type="ARBA" id="ARBA00022723"/>
    </source>
</evidence>
<dbReference type="OrthoDB" id="3437960at2759"/>
<comment type="caution">
    <text evidence="11">The sequence shown here is derived from an EMBL/GenBank/DDBJ whole genome shotgun (WGS) entry which is preliminary data.</text>
</comment>
<dbReference type="PANTHER" id="PTHR45718">
    <property type="entry name" value="TRANSCRIPTIONAL ACTIVATOR CUBITUS INTERRUPTUS"/>
    <property type="match status" value="1"/>
</dbReference>
<organism evidence="11 12">
    <name type="scientific">Zosterops borbonicus</name>
    <dbReference type="NCBI Taxonomy" id="364589"/>
    <lineage>
        <taxon>Eukaryota</taxon>
        <taxon>Metazoa</taxon>
        <taxon>Chordata</taxon>
        <taxon>Craniata</taxon>
        <taxon>Vertebrata</taxon>
        <taxon>Euteleostomi</taxon>
        <taxon>Archelosauria</taxon>
        <taxon>Archosauria</taxon>
        <taxon>Dinosauria</taxon>
        <taxon>Saurischia</taxon>
        <taxon>Theropoda</taxon>
        <taxon>Coelurosauria</taxon>
        <taxon>Aves</taxon>
        <taxon>Neognathae</taxon>
        <taxon>Neoaves</taxon>
        <taxon>Telluraves</taxon>
        <taxon>Australaves</taxon>
        <taxon>Passeriformes</taxon>
        <taxon>Sylvioidea</taxon>
        <taxon>Zosteropidae</taxon>
        <taxon>Zosterops</taxon>
    </lineage>
</organism>
<keyword evidence="7" id="KW-0539">Nucleus</keyword>
<dbReference type="GO" id="GO:0005634">
    <property type="term" value="C:nucleus"/>
    <property type="evidence" value="ECO:0007669"/>
    <property type="project" value="UniProtKB-SubCell"/>
</dbReference>
<feature type="region of interest" description="Disordered" evidence="9">
    <location>
        <begin position="390"/>
        <end position="444"/>
    </location>
</feature>
<dbReference type="PROSITE" id="PS00028">
    <property type="entry name" value="ZINC_FINGER_C2H2_1"/>
    <property type="match status" value="1"/>
</dbReference>
<dbReference type="InterPro" id="IPR043359">
    <property type="entry name" value="GLI-like"/>
</dbReference>
<proteinExistence type="inferred from homology"/>
<comment type="similarity">
    <text evidence="2">Belongs to the GLI C2H2-type zinc-finger protein family.</text>
</comment>
<dbReference type="InterPro" id="IPR013087">
    <property type="entry name" value="Znf_C2H2_type"/>
</dbReference>
<dbReference type="GO" id="GO:0008270">
    <property type="term" value="F:zinc ion binding"/>
    <property type="evidence" value="ECO:0007669"/>
    <property type="project" value="UniProtKB-KW"/>
</dbReference>
<dbReference type="GO" id="GO:0000978">
    <property type="term" value="F:RNA polymerase II cis-regulatory region sequence-specific DNA binding"/>
    <property type="evidence" value="ECO:0007669"/>
    <property type="project" value="TreeGrafter"/>
</dbReference>
<keyword evidence="3" id="KW-0479">Metal-binding</keyword>
<evidence type="ECO:0000256" key="2">
    <source>
        <dbReference type="ARBA" id="ARBA00010831"/>
    </source>
</evidence>
<dbReference type="AlphaFoldDB" id="A0A8K1G1N2"/>
<dbReference type="GO" id="GO:0000981">
    <property type="term" value="F:DNA-binding transcription factor activity, RNA polymerase II-specific"/>
    <property type="evidence" value="ECO:0007669"/>
    <property type="project" value="TreeGrafter"/>
</dbReference>
<dbReference type="Gene3D" id="3.30.160.60">
    <property type="entry name" value="Classic Zinc Finger"/>
    <property type="match status" value="2"/>
</dbReference>
<evidence type="ECO:0000256" key="4">
    <source>
        <dbReference type="ARBA" id="ARBA00022737"/>
    </source>
</evidence>
<gene>
    <name evidence="11" type="ORF">HGM15179_017110</name>
</gene>
<dbReference type="Pfam" id="PF23561">
    <property type="entry name" value="zf-C2H2_15"/>
    <property type="match status" value="1"/>
</dbReference>
<dbReference type="SMART" id="SM00355">
    <property type="entry name" value="ZnF_C2H2"/>
    <property type="match status" value="2"/>
</dbReference>
<comment type="subcellular location">
    <subcellularLocation>
        <location evidence="1">Nucleus</location>
    </subcellularLocation>
</comment>
<evidence type="ECO:0000256" key="9">
    <source>
        <dbReference type="SAM" id="MobiDB-lite"/>
    </source>
</evidence>
<evidence type="ECO:0000259" key="10">
    <source>
        <dbReference type="PROSITE" id="PS50157"/>
    </source>
</evidence>
<reference evidence="11" key="1">
    <citation type="submission" date="2019-04" db="EMBL/GenBank/DDBJ databases">
        <title>Genome assembly of Zosterops borbonicus 15179.</title>
        <authorList>
            <person name="Leroy T."/>
            <person name="Anselmetti Y."/>
            <person name="Tilak M.-K."/>
            <person name="Nabholz B."/>
        </authorList>
    </citation>
    <scope>NUCLEOTIDE SEQUENCE</scope>
    <source>
        <strain evidence="11">HGM_15179</strain>
        <tissue evidence="11">Muscle</tissue>
    </source>
</reference>
<keyword evidence="4" id="KW-0677">Repeat</keyword>
<evidence type="ECO:0000256" key="6">
    <source>
        <dbReference type="ARBA" id="ARBA00022833"/>
    </source>
</evidence>
<evidence type="ECO:0000256" key="7">
    <source>
        <dbReference type="ARBA" id="ARBA00023242"/>
    </source>
</evidence>
<keyword evidence="12" id="KW-1185">Reference proteome</keyword>
<protein>
    <recommendedName>
        <fullName evidence="10">C2H2-type domain-containing protein</fullName>
    </recommendedName>
</protein>
<keyword evidence="6" id="KW-0862">Zinc</keyword>
<evidence type="ECO:0000256" key="5">
    <source>
        <dbReference type="ARBA" id="ARBA00022771"/>
    </source>
</evidence>
<evidence type="ECO:0000256" key="1">
    <source>
        <dbReference type="ARBA" id="ARBA00004123"/>
    </source>
</evidence>
<dbReference type="PROSITE" id="PS50157">
    <property type="entry name" value="ZINC_FINGER_C2H2_2"/>
    <property type="match status" value="2"/>
</dbReference>
<keyword evidence="5 8" id="KW-0863">Zinc-finger</keyword>
<name>A0A8K1G1N2_9PASS</name>
<sequence length="548" mass="60120">MSTTVDMSQQSALVAKKAKGSWPGSGMVCPAGAGRLFLPCTGHWRAINAFMDFPLQSTTHLKNLEKKFYGLYTHIKSRWGLGYGNKCKSIGKGRGNNAIITSNPMTVQQLGPLPPPVNQLPSACSQISPSLQRSMDAPSLSASPSDTRSLLSCESLASTTLSLSEGHSPLSAEQEWSHRYRTLPSVPPDHGLQNDSELGDLINLLPEASMSSNSLPSYLYGMENKNTPYSSPCQSSVWSQAARSKKRALSLSPLSDGIGIEFNTIIRTSPTSLVAYINSSRASPGNISPQPEVYGHFLGVRGSCIPQNCSVSAAQKGFPMANGSVAFPGYAEDGTSEYQRMQQLEQASLQMLATNNMVIQQGVLPLESQVMDILKNEQLDDFSGPIVDVPLSPLVLPPPPPPPPPPQGPPPPYHAHQHQHPHSLPSHSHPLQGLPPTPGALLEEDDELDDFNGKHGCCWVDCGKVYDHQEELVRHIEKIHIDQRKGEDFTCFWAGCPRRFKPFNARYKLLIHMRVHSGEKPNKCTRMRRKDMAEWFNFDMLSQGRGEN</sequence>
<accession>A0A8K1G1N2</accession>
<dbReference type="EMBL" id="SWJQ01000962">
    <property type="protein sequence ID" value="TRZ09997.1"/>
    <property type="molecule type" value="Genomic_DNA"/>
</dbReference>
<dbReference type="InterPro" id="IPR036236">
    <property type="entry name" value="Znf_C2H2_sf"/>
</dbReference>
<feature type="compositionally biased region" description="Low complexity" evidence="9">
    <location>
        <begin position="422"/>
        <end position="432"/>
    </location>
</feature>
<evidence type="ECO:0000313" key="12">
    <source>
        <dbReference type="Proteomes" id="UP000796761"/>
    </source>
</evidence>
<dbReference type="SUPFAM" id="SSF57667">
    <property type="entry name" value="beta-beta-alpha zinc fingers"/>
    <property type="match status" value="2"/>
</dbReference>
<evidence type="ECO:0000313" key="11">
    <source>
        <dbReference type="EMBL" id="TRZ09997.1"/>
    </source>
</evidence>
<feature type="domain" description="C2H2-type" evidence="10">
    <location>
        <begin position="455"/>
        <end position="485"/>
    </location>
</feature>
<feature type="domain" description="C2H2-type" evidence="10">
    <location>
        <begin position="494"/>
        <end position="521"/>
    </location>
</feature>
<dbReference type="FunFam" id="3.30.160.60:FF:000031">
    <property type="entry name" value="GLI family zinc finger 3"/>
    <property type="match status" value="1"/>
</dbReference>
<dbReference type="Proteomes" id="UP000796761">
    <property type="component" value="Unassembled WGS sequence"/>
</dbReference>
<feature type="compositionally biased region" description="Pro residues" evidence="9">
    <location>
        <begin position="395"/>
        <end position="413"/>
    </location>
</feature>
<dbReference type="InterPro" id="IPR056436">
    <property type="entry name" value="Znf-C2H2_ZIC1-5/GLI1-3-like"/>
</dbReference>